<keyword evidence="3" id="KW-1185">Reference proteome</keyword>
<comment type="caution">
    <text evidence="2">The sequence shown here is derived from an EMBL/GenBank/DDBJ whole genome shotgun (WGS) entry which is preliminary data.</text>
</comment>
<reference evidence="2" key="2">
    <citation type="submission" date="2023-05" db="EMBL/GenBank/DDBJ databases">
        <authorList>
            <person name="Schelkunov M.I."/>
        </authorList>
    </citation>
    <scope>NUCLEOTIDE SEQUENCE</scope>
    <source>
        <strain evidence="2">Hsosn_3</strain>
        <tissue evidence="2">Leaf</tissue>
    </source>
</reference>
<dbReference type="PANTHER" id="PTHR31348">
    <property type="entry name" value="EID1-LIKE F-BOX PROTEIN 2-RELATED"/>
    <property type="match status" value="1"/>
</dbReference>
<protein>
    <submittedName>
        <fullName evidence="2">Circadian clock coupling factor ZGT</fullName>
    </submittedName>
</protein>
<feature type="region of interest" description="Disordered" evidence="1">
    <location>
        <begin position="246"/>
        <end position="267"/>
    </location>
</feature>
<evidence type="ECO:0000313" key="2">
    <source>
        <dbReference type="EMBL" id="KAK1356101.1"/>
    </source>
</evidence>
<dbReference type="PANTHER" id="PTHR31348:SF3">
    <property type="entry name" value="EID1-LIKE F-BOX PROTEIN 3"/>
    <property type="match status" value="1"/>
</dbReference>
<sequence>MSSSSNQRRRVNSDSLSGLSESGILNERILVLVFESLKWDVHVLCQAASVSRKLQAVAKRLLWKELCLYRAPRMVSELTSGGPASRLGGGFSALAKLLFYCCGCESTRHFEVSQPAPGHFMKSTRFSKTSGRSFLMKKCGSDLLYVSDPCEHPTGNKEDDLGIFRGVFRGFMKSKTRDCLIRRGVGLEDGVNCPYCGARCWSMTAARLVPKSAARRLGANEGEIEYFVCVNGHMHGSCWLVRLSSDDGSDDDRRDDGDFDQTVNNGS</sequence>
<accession>A0AAD8M0H3</accession>
<dbReference type="InterPro" id="IPR040267">
    <property type="entry name" value="EID1-like"/>
</dbReference>
<evidence type="ECO:0000256" key="1">
    <source>
        <dbReference type="SAM" id="MobiDB-lite"/>
    </source>
</evidence>
<evidence type="ECO:0000313" key="3">
    <source>
        <dbReference type="Proteomes" id="UP001237642"/>
    </source>
</evidence>
<name>A0AAD8M0H3_9APIA</name>
<dbReference type="EMBL" id="JAUIZM010000011">
    <property type="protein sequence ID" value="KAK1356101.1"/>
    <property type="molecule type" value="Genomic_DNA"/>
</dbReference>
<proteinExistence type="predicted"/>
<dbReference type="Proteomes" id="UP001237642">
    <property type="component" value="Unassembled WGS sequence"/>
</dbReference>
<dbReference type="AlphaFoldDB" id="A0AAD8M0H3"/>
<reference evidence="2" key="1">
    <citation type="submission" date="2023-02" db="EMBL/GenBank/DDBJ databases">
        <title>Genome of toxic invasive species Heracleum sosnowskyi carries increased number of genes despite the absence of recent whole-genome duplications.</title>
        <authorList>
            <person name="Schelkunov M."/>
            <person name="Shtratnikova V."/>
            <person name="Makarenko M."/>
            <person name="Klepikova A."/>
            <person name="Omelchenko D."/>
            <person name="Novikova G."/>
            <person name="Obukhova E."/>
            <person name="Bogdanov V."/>
            <person name="Penin A."/>
            <person name="Logacheva M."/>
        </authorList>
    </citation>
    <scope>NUCLEOTIDE SEQUENCE</scope>
    <source>
        <strain evidence="2">Hsosn_3</strain>
        <tissue evidence="2">Leaf</tissue>
    </source>
</reference>
<gene>
    <name evidence="2" type="ORF">POM88_049357</name>
</gene>
<organism evidence="2 3">
    <name type="scientific">Heracleum sosnowskyi</name>
    <dbReference type="NCBI Taxonomy" id="360622"/>
    <lineage>
        <taxon>Eukaryota</taxon>
        <taxon>Viridiplantae</taxon>
        <taxon>Streptophyta</taxon>
        <taxon>Embryophyta</taxon>
        <taxon>Tracheophyta</taxon>
        <taxon>Spermatophyta</taxon>
        <taxon>Magnoliopsida</taxon>
        <taxon>eudicotyledons</taxon>
        <taxon>Gunneridae</taxon>
        <taxon>Pentapetalae</taxon>
        <taxon>asterids</taxon>
        <taxon>campanulids</taxon>
        <taxon>Apiales</taxon>
        <taxon>Apiaceae</taxon>
        <taxon>Apioideae</taxon>
        <taxon>apioid superclade</taxon>
        <taxon>Tordylieae</taxon>
        <taxon>Tordyliinae</taxon>
        <taxon>Heracleum</taxon>
    </lineage>
</organism>